<reference evidence="7 8" key="1">
    <citation type="submission" date="2023-07" db="EMBL/GenBank/DDBJ databases">
        <title>Sorghum-associated microbial communities from plants grown in Nebraska, USA.</title>
        <authorList>
            <person name="Schachtman D."/>
        </authorList>
    </citation>
    <scope>NUCLEOTIDE SEQUENCE [LARGE SCALE GENOMIC DNA]</scope>
    <source>
        <strain evidence="7 8">BE313</strain>
    </source>
</reference>
<comment type="caution">
    <text evidence="5">Lacks conserved residue(s) required for the propagation of feature annotation.</text>
</comment>
<dbReference type="InterPro" id="IPR023753">
    <property type="entry name" value="FAD/NAD-binding_dom"/>
</dbReference>
<keyword evidence="2 5" id="KW-0274">FAD</keyword>
<feature type="binding site" evidence="5">
    <location>
        <position position="89"/>
    </location>
    <ligand>
        <name>FAD</name>
        <dbReference type="ChEBI" id="CHEBI:57692"/>
    </ligand>
</feature>
<feature type="binding site" evidence="5">
    <location>
        <position position="124"/>
    </location>
    <ligand>
        <name>FAD</name>
        <dbReference type="ChEBI" id="CHEBI:57692"/>
    </ligand>
</feature>
<comment type="similarity">
    <text evidence="5">Belongs to the ferredoxin--NADP reductase type 2 family.</text>
</comment>
<keyword evidence="1 5" id="KW-0285">Flavoprotein</keyword>
<proteinExistence type="inferred from homology"/>
<evidence type="ECO:0000313" key="7">
    <source>
        <dbReference type="EMBL" id="MDR7378100.1"/>
    </source>
</evidence>
<dbReference type="PRINTS" id="PR00368">
    <property type="entry name" value="FADPNR"/>
</dbReference>
<name>A0ABU2C9T4_9BURK</name>
<evidence type="ECO:0000259" key="6">
    <source>
        <dbReference type="Pfam" id="PF07992"/>
    </source>
</evidence>
<dbReference type="RefSeq" id="WP_310373971.1">
    <property type="nucleotide sequence ID" value="NZ_JAVDXT010000002.1"/>
</dbReference>
<dbReference type="Proteomes" id="UP001180487">
    <property type="component" value="Unassembled WGS sequence"/>
</dbReference>
<keyword evidence="3 5" id="KW-0521">NADP</keyword>
<dbReference type="Pfam" id="PF07992">
    <property type="entry name" value="Pyr_redox_2"/>
    <property type="match status" value="1"/>
</dbReference>
<feature type="binding site" evidence="5">
    <location>
        <position position="36"/>
    </location>
    <ligand>
        <name>FAD</name>
        <dbReference type="ChEBI" id="CHEBI:57692"/>
    </ligand>
</feature>
<dbReference type="EC" id="1.18.1.2" evidence="5"/>
<feature type="binding site" evidence="5">
    <location>
        <position position="44"/>
    </location>
    <ligand>
        <name>FAD</name>
        <dbReference type="ChEBI" id="CHEBI:57692"/>
    </ligand>
</feature>
<evidence type="ECO:0000256" key="2">
    <source>
        <dbReference type="ARBA" id="ARBA00022827"/>
    </source>
</evidence>
<gene>
    <name evidence="7" type="ORF">J2X19_002779</name>
</gene>
<keyword evidence="8" id="KW-1185">Reference proteome</keyword>
<evidence type="ECO:0000313" key="8">
    <source>
        <dbReference type="Proteomes" id="UP001180487"/>
    </source>
</evidence>
<evidence type="ECO:0000256" key="4">
    <source>
        <dbReference type="ARBA" id="ARBA00023002"/>
    </source>
</evidence>
<dbReference type="InterPro" id="IPR050097">
    <property type="entry name" value="Ferredoxin-NADP_redctase_2"/>
</dbReference>
<feature type="binding site" evidence="5">
    <location>
        <position position="330"/>
    </location>
    <ligand>
        <name>FAD</name>
        <dbReference type="ChEBI" id="CHEBI:57692"/>
    </ligand>
</feature>
<dbReference type="SUPFAM" id="SSF51905">
    <property type="entry name" value="FAD/NAD(P)-binding domain"/>
    <property type="match status" value="2"/>
</dbReference>
<dbReference type="InterPro" id="IPR022890">
    <property type="entry name" value="Fd--NADP_Rdtase_type_2"/>
</dbReference>
<comment type="subunit">
    <text evidence="5">Homodimer.</text>
</comment>
<dbReference type="HAMAP" id="MF_01685">
    <property type="entry name" value="FENR2"/>
    <property type="match status" value="1"/>
</dbReference>
<evidence type="ECO:0000256" key="5">
    <source>
        <dbReference type="HAMAP-Rule" id="MF_01685"/>
    </source>
</evidence>
<feature type="domain" description="FAD/NAD(P)-binding" evidence="6">
    <location>
        <begin position="10"/>
        <end position="294"/>
    </location>
</feature>
<dbReference type="Gene3D" id="3.50.50.60">
    <property type="entry name" value="FAD/NAD(P)-binding domain"/>
    <property type="match status" value="3"/>
</dbReference>
<feature type="binding site" evidence="5">
    <location>
        <position position="289"/>
    </location>
    <ligand>
        <name>FAD</name>
        <dbReference type="ChEBI" id="CHEBI:57692"/>
    </ligand>
</feature>
<keyword evidence="4 5" id="KW-0560">Oxidoreductase</keyword>
<dbReference type="PRINTS" id="PR00469">
    <property type="entry name" value="PNDRDTASEII"/>
</dbReference>
<organism evidence="7 8">
    <name type="scientific">Rhodoferax ferrireducens</name>
    <dbReference type="NCBI Taxonomy" id="192843"/>
    <lineage>
        <taxon>Bacteria</taxon>
        <taxon>Pseudomonadati</taxon>
        <taxon>Pseudomonadota</taxon>
        <taxon>Betaproteobacteria</taxon>
        <taxon>Burkholderiales</taxon>
        <taxon>Comamonadaceae</taxon>
        <taxon>Rhodoferax</taxon>
    </lineage>
</organism>
<comment type="caution">
    <text evidence="7">The sequence shown here is derived from an EMBL/GenBank/DDBJ whole genome shotgun (WGS) entry which is preliminary data.</text>
</comment>
<dbReference type="InterPro" id="IPR036188">
    <property type="entry name" value="FAD/NAD-bd_sf"/>
</dbReference>
<dbReference type="PANTHER" id="PTHR48105">
    <property type="entry name" value="THIOREDOXIN REDUCTASE 1-RELATED-RELATED"/>
    <property type="match status" value="1"/>
</dbReference>
<comment type="cofactor">
    <cofactor evidence="5">
        <name>FAD</name>
        <dbReference type="ChEBI" id="CHEBI:57692"/>
    </cofactor>
    <text evidence="5">Binds 1 FAD per subunit.</text>
</comment>
<comment type="catalytic activity">
    <reaction evidence="5">
        <text>2 reduced [2Fe-2S]-[ferredoxin] + NADP(+) + H(+) = 2 oxidized [2Fe-2S]-[ferredoxin] + NADPH</text>
        <dbReference type="Rhea" id="RHEA:20125"/>
        <dbReference type="Rhea" id="RHEA-COMP:10000"/>
        <dbReference type="Rhea" id="RHEA-COMP:10001"/>
        <dbReference type="ChEBI" id="CHEBI:15378"/>
        <dbReference type="ChEBI" id="CHEBI:33737"/>
        <dbReference type="ChEBI" id="CHEBI:33738"/>
        <dbReference type="ChEBI" id="CHEBI:57783"/>
        <dbReference type="ChEBI" id="CHEBI:58349"/>
        <dbReference type="EC" id="1.18.1.2"/>
    </reaction>
</comment>
<evidence type="ECO:0000256" key="1">
    <source>
        <dbReference type="ARBA" id="ARBA00022630"/>
    </source>
</evidence>
<sequence>MLPVLETGAVVIGAGPVGLFQVFQLGLLEVPTHVIDALPHAGGQCMELYPDKPIYDIPGTPATSGRALAASLLQQIQPFGALFHLGQLVSSIAKQADGRFLVSTDRGTQLLAPVVVIAAGVGAFQPRRLKLDGIDAFEGSQLYYHQAPKEVTGQHLLVMGGDEAALRCALALAETDAHSVTLLHRRDVLQAPTADIVEMQMLVQAGRMRFMVGQIAGFEADAGQLQALQISDVDAALHRLPVDAISVFQGLSPKLGPVADWGLAMERKQLQVDTARFETSEPGIFAVGDINTYPGKQKLIVCGFHEATLAAYAAAPLVFPGKKIPFQYTTTSPRLHQLLGVAKADDAA</sequence>
<dbReference type="EMBL" id="JAVDXT010000002">
    <property type="protein sequence ID" value="MDR7378100.1"/>
    <property type="molecule type" value="Genomic_DNA"/>
</dbReference>
<evidence type="ECO:0000256" key="3">
    <source>
        <dbReference type="ARBA" id="ARBA00022857"/>
    </source>
</evidence>
<feature type="binding site" evidence="5">
    <location>
        <position position="49"/>
    </location>
    <ligand>
        <name>FAD</name>
        <dbReference type="ChEBI" id="CHEBI:57692"/>
    </ligand>
</feature>
<accession>A0ABU2C9T4</accession>
<dbReference type="GO" id="GO:0004791">
    <property type="term" value="F:thioredoxin-disulfide reductase (NADPH) activity"/>
    <property type="evidence" value="ECO:0007669"/>
    <property type="project" value="UniProtKB-EC"/>
</dbReference>
<protein>
    <recommendedName>
        <fullName evidence="5">Ferredoxin--NADP reductase</fullName>
        <shortName evidence="5">FNR</shortName>
        <shortName evidence="5">Fd-NADP(+) reductase</shortName>
        <ecNumber evidence="5">1.18.1.2</ecNumber>
    </recommendedName>
</protein>